<feature type="domain" description="Sec39" evidence="6">
    <location>
        <begin position="592"/>
        <end position="729"/>
    </location>
</feature>
<dbReference type="SUPFAM" id="SSF50969">
    <property type="entry name" value="YVTN repeat-like/Quinoprotein amine dehydrogenase"/>
    <property type="match status" value="1"/>
</dbReference>
<comment type="caution">
    <text evidence="7">The sequence shown here is derived from an EMBL/GenBank/DDBJ whole genome shotgun (WGS) entry which is preliminary data.</text>
</comment>
<feature type="compositionally biased region" description="Basic and acidic residues" evidence="5">
    <location>
        <begin position="764"/>
        <end position="778"/>
    </location>
</feature>
<dbReference type="PANTHER" id="PTHR15922">
    <property type="entry name" value="NEUROBLASTOMA-AMPLIFIED SEQUENCE"/>
    <property type="match status" value="1"/>
</dbReference>
<protein>
    <recommendedName>
        <fullName evidence="6">Sec39 domain-containing protein</fullName>
    </recommendedName>
</protein>
<dbReference type="STRING" id="1157962.A0A250X9U7"/>
<reference evidence="7 8" key="1">
    <citation type="submission" date="2017-08" db="EMBL/GenBank/DDBJ databases">
        <title>Acidophilic green algal genome provides insights into adaptation to an acidic environment.</title>
        <authorList>
            <person name="Hirooka S."/>
            <person name="Hirose Y."/>
            <person name="Kanesaki Y."/>
            <person name="Higuchi S."/>
            <person name="Fujiwara T."/>
            <person name="Onuma R."/>
            <person name="Era A."/>
            <person name="Ohbayashi R."/>
            <person name="Uzuka A."/>
            <person name="Nozaki H."/>
            <person name="Yoshikawa H."/>
            <person name="Miyagishima S.Y."/>
        </authorList>
    </citation>
    <scope>NUCLEOTIDE SEQUENCE [LARGE SCALE GENOMIC DNA]</scope>
    <source>
        <strain evidence="7 8">NIES-2499</strain>
    </source>
</reference>
<sequence length="2578" mass="274669">MSETILTETLLLHEECSVSERRSGIKDEGLLSPDETHLAVIEASKETVCILHLQDPNLHSSVTRVPQGSTTIIKRFSALKAPTLKPQNSSKTDQDPDSPYERILAVCWYPDSSKLVISCAGGSIYIVEKAGTLFCAYMPEKTPFPWTLPAAAPVVSMLMPSADRVLLVTLNALLYILPFASAVAGPETFSALKPMNMKVHHGSIYGMVLDPSSQILAILGEGTKSKVLSGLSLTLWACLPGTPMKLMSSLGMPAALRKATSKTKAAAPLLPSHFFSMSFSPTSDFLAIAAPPQGAVLISRDGKVVDLGALEDNPGSRNVRSMTVSCTSVGWWGGSVLAMCNGVSGQVALAGLPSFDNLLGARGDLLKVQPGCQLYCLNKNEDNLGMLLLEPWPEILSTPAVEAAAGPTALPGGLLPPAAASAAAITSGAGWKVSIMAERTAEEMVAIHMKAQQWEAALLVAIAYHLDCDHIYKARWQSKPVTAVSIAENLHPMADRFAVAEMCAARVADSYEAQQMLIEFCIAESALHCTWVHAEEVHDPESVKSNARWWRSMRLMMLSQLDRLKTLKAVHKGIFDGAAFSAFKEVTIQEAALQYAAAGDVSALALMLQHHPVVLGAALLGVLDALPETLDPRLYAQLLPKVDGLPSLNPLHVGIRAADWVESYEVAIQLQEDNVLGLISATDNMLYAAQGGVIYTPTEEQVCVWYCKRALALDAISGQLQHAITLLECGAQRGLQGGVMLLLSQAKALRTLLAPRDALGGGHDTMHSQEHTSPEAADKGFSSSSWLLTLEEFSQKDPQAQLLLLLTAGLSGQELAGCSDNKLDLVSKLDRAIATSAGPYCLSLPPAQCAVLLQSVLETQVAEHPAWCAALVGLETQRRRLFPNDASLVEAVVEAVSSCYRVDAWYELKDMLNSMQVMLHQRGLEEVSLLEEVSDLLTMVSAAELMTVRGVPLTVGAVRNADSHQAHGALIALLTSLSSSSKGWSDKDWRRLWSDLMQISKAGGFSCLDPRELLSGFVRTLLDAGRVSIAHAFLAGEEAEIPPLPPQDVERLVLAVASQLLRSATSLDHPSISQARGILTLAPPEAHDAQAELRRLAVLPRLVALRLPLQPKDVLTEKDPLNLLRKVLEAGREHDMYRRVPDLLNLAEIIGLPEAAQQVDLLAATEALSLGDLPEATALALRLVGGRYGPAWRLAATIGMEVGNSKKMSVSDIKASGYLNPVKDRLKDEHVGESEDNETVRCRLLAFAAARCDAEALPQLLEELAEGEKRKKGGDWIESHLELPLELLVSRALLKAQGHKEIDSMCAPAANLNIPSLGDTPVALSQLLKMPSQDILQCITSLVESGTPHASVQRVLLAGVAATAMQVLLPAAASPQERMSLLHLSFPDLLYQARSKASTVQGQKMVAGFEQLLAQLRATEDSRSVRAVVPMADPGAFSSGNKEGQRKAVLKQAEVAGSQAAQQPTQPAKLLEESVSLGRGYGVADAWEVRLRFVVGLVAENTAGGTVQELRALAITQTKHLLQEAQEVPGNVKPKAALRLLTAMSQEVWPSASQHSTSSSSSRLSCCLSIMILCLESVSAPTPGGLDALHVGEEADLQEVVLQLLPKFQKLRDLLDKAGNALKGLHLATLLTPFLRACLLPFTLSHQHLGAQDASGTSGNLSAARSLQLMPASLQLPDPDMPKMLSDAQASLFSYVTSTTLANAAKFVKALHATFSHNTSRGPSSSGGASPTLPQHHASSALLSINSAMRTILSSIPVSLPHFSLLLKLTATVSATVSAGPSPPSAPALITSEIWSQACSICKDKISSGQLRSWMEFTLCGGRQPLPEAVTGRLVPIHFLPETRMGVLQDCLPRLLQVAAVHSQSQHQTSDVLPELAAKLLHQYHKLKVWAALQEFIPHAHIPDEVQMCVFDASDPLSSATASDLLLRCLVSFMAAGSSVDSLMALVEAAAAPAGATSADDPISEPAEPGALPRVPVEPHAIIHEALSSTLGTCLPVLLPNRGAWHADLSRKEAAPALNNLRGIIICLTNRSSPDSCGGSRSDVLLKGLRDAAYKMLQEAVNGMESTFYSQPEVVEVLELMSSITSGQIWLGWSAQDENNVIQSLPADSSTVEQGSPHFPAAVLGGGSTLHLQRLLLGRTLATLEGAWDLRPDEMTVEHVADVDAGRSCFRMLLSSATGVRQLRLLKKLLQVTWKDGQVWGACPLSGILSPHLHSTLPDVTSDLTTSHESEAMKQDVMESTAVDGCSEGWPISVLHDCWLELSEALLAAGHFFDVVKMVDITAHLVQQGHPAPLSLSGIQALVTAAAKEQNNIPDSAAAAGGENVIKTIVALCLGLLSPSKQQRSHAVQGLESLAVDHSMGHHKPDLTVASCMLVVAAVNSRAGYALCSSKAVWSLTLTALEALPPHPSAAAAVCLPPGAASEKTLSSGDEVTTSVTAAAELAGCVLPVSASELVLEGRAGWGGALVADRLRLHPAFASLGGSCTYMERYLKDSMLISWSKNKSHQDVAMLQLQPEDVLASAGLGVSPSGHILSSSVVQCLCWALPHSLLEIANNMNVIVEEAHKTLARDLGASFSAP</sequence>
<keyword evidence="8" id="KW-1185">Reference proteome</keyword>
<evidence type="ECO:0000256" key="1">
    <source>
        <dbReference type="ARBA" id="ARBA00004240"/>
    </source>
</evidence>
<dbReference type="InterPro" id="IPR013244">
    <property type="entry name" value="Sec39_domain"/>
</dbReference>
<dbReference type="OrthoDB" id="549639at2759"/>
<dbReference type="EMBL" id="BEGY01000044">
    <property type="protein sequence ID" value="GAX79632.1"/>
    <property type="molecule type" value="Genomic_DNA"/>
</dbReference>
<feature type="domain" description="Sec39" evidence="6">
    <location>
        <begin position="933"/>
        <end position="1148"/>
    </location>
</feature>
<dbReference type="Pfam" id="PF08314">
    <property type="entry name" value="Sec39"/>
    <property type="match status" value="2"/>
</dbReference>
<dbReference type="GO" id="GO:0000149">
    <property type="term" value="F:SNARE binding"/>
    <property type="evidence" value="ECO:0007669"/>
    <property type="project" value="TreeGrafter"/>
</dbReference>
<evidence type="ECO:0000256" key="3">
    <source>
        <dbReference type="ARBA" id="ARBA00022824"/>
    </source>
</evidence>
<feature type="region of interest" description="Disordered" evidence="5">
    <location>
        <begin position="760"/>
        <end position="779"/>
    </location>
</feature>
<organism evidence="7 8">
    <name type="scientific">Chlamydomonas eustigma</name>
    <dbReference type="NCBI Taxonomy" id="1157962"/>
    <lineage>
        <taxon>Eukaryota</taxon>
        <taxon>Viridiplantae</taxon>
        <taxon>Chlorophyta</taxon>
        <taxon>core chlorophytes</taxon>
        <taxon>Chlorophyceae</taxon>
        <taxon>CS clade</taxon>
        <taxon>Chlamydomonadales</taxon>
        <taxon>Chlamydomonadaceae</taxon>
        <taxon>Chlamydomonas</taxon>
    </lineage>
</organism>
<dbReference type="Proteomes" id="UP000232323">
    <property type="component" value="Unassembled WGS sequence"/>
</dbReference>
<gene>
    <name evidence="7" type="ORF">CEUSTIGMA_g7073.t1</name>
</gene>
<proteinExistence type="predicted"/>
<name>A0A250X9U7_9CHLO</name>
<dbReference type="GO" id="GO:0015031">
    <property type="term" value="P:protein transport"/>
    <property type="evidence" value="ECO:0007669"/>
    <property type="project" value="UniProtKB-KW"/>
</dbReference>
<dbReference type="InterPro" id="IPR011044">
    <property type="entry name" value="Quino_amine_DH_bsu"/>
</dbReference>
<evidence type="ECO:0000256" key="2">
    <source>
        <dbReference type="ARBA" id="ARBA00022448"/>
    </source>
</evidence>
<evidence type="ECO:0000256" key="5">
    <source>
        <dbReference type="SAM" id="MobiDB-lite"/>
    </source>
</evidence>
<dbReference type="PANTHER" id="PTHR15922:SF2">
    <property type="entry name" value="NBAS SUBUNIT OF NRZ TETHERING COMPLEX"/>
    <property type="match status" value="1"/>
</dbReference>
<accession>A0A250X9U7</accession>
<keyword evidence="3" id="KW-0256">Endoplasmic reticulum</keyword>
<comment type="subcellular location">
    <subcellularLocation>
        <location evidence="1">Endoplasmic reticulum</location>
    </subcellularLocation>
</comment>
<dbReference type="GO" id="GO:0006890">
    <property type="term" value="P:retrograde vesicle-mediated transport, Golgi to endoplasmic reticulum"/>
    <property type="evidence" value="ECO:0007669"/>
    <property type="project" value="InterPro"/>
</dbReference>
<evidence type="ECO:0000313" key="7">
    <source>
        <dbReference type="EMBL" id="GAX79632.1"/>
    </source>
</evidence>
<keyword evidence="2" id="KW-0813">Transport</keyword>
<evidence type="ECO:0000256" key="4">
    <source>
        <dbReference type="ARBA" id="ARBA00022927"/>
    </source>
</evidence>
<keyword evidence="4" id="KW-0653">Protein transport</keyword>
<evidence type="ECO:0000313" key="8">
    <source>
        <dbReference type="Proteomes" id="UP000232323"/>
    </source>
</evidence>
<dbReference type="GO" id="GO:0070939">
    <property type="term" value="C:Dsl1/NZR complex"/>
    <property type="evidence" value="ECO:0007669"/>
    <property type="project" value="TreeGrafter"/>
</dbReference>
<evidence type="ECO:0000259" key="6">
    <source>
        <dbReference type="Pfam" id="PF08314"/>
    </source>
</evidence>